<dbReference type="Gene3D" id="3.40.50.280">
    <property type="entry name" value="Cobalamin-binding domain"/>
    <property type="match status" value="1"/>
</dbReference>
<gene>
    <name evidence="7" type="ORF">ABS361_12925</name>
</gene>
<dbReference type="PANTHER" id="PTHR48101">
    <property type="entry name" value="METHYLMALONYL-COA MUTASE, MITOCHONDRIAL-RELATED"/>
    <property type="match status" value="1"/>
</dbReference>
<dbReference type="KEGG" id="mflg:ABS361_12925"/>
<evidence type="ECO:0000259" key="6">
    <source>
        <dbReference type="Pfam" id="PF01642"/>
    </source>
</evidence>
<dbReference type="SUPFAM" id="SSF52242">
    <property type="entry name" value="Cobalamin (vitamin B12)-binding domain"/>
    <property type="match status" value="1"/>
</dbReference>
<dbReference type="RefSeq" id="WP_407048110.1">
    <property type="nucleotide sequence ID" value="NZ_CP158568.1"/>
</dbReference>
<protein>
    <submittedName>
        <fullName evidence="7">Methylmalonyl-CoA mutase subunit beta</fullName>
    </submittedName>
</protein>
<dbReference type="GO" id="GO:0046872">
    <property type="term" value="F:metal ion binding"/>
    <property type="evidence" value="ECO:0007669"/>
    <property type="project" value="InterPro"/>
</dbReference>
<dbReference type="GO" id="GO:0031419">
    <property type="term" value="F:cobalamin binding"/>
    <property type="evidence" value="ECO:0007669"/>
    <property type="project" value="UniProtKB-KW"/>
</dbReference>
<dbReference type="CDD" id="cd03677">
    <property type="entry name" value="MM_CoA_mutase_beta"/>
    <property type="match status" value="1"/>
</dbReference>
<evidence type="ECO:0000313" key="7">
    <source>
        <dbReference type="EMBL" id="XBY43008.1"/>
    </source>
</evidence>
<dbReference type="GO" id="GO:0005737">
    <property type="term" value="C:cytoplasm"/>
    <property type="evidence" value="ECO:0007669"/>
    <property type="project" value="TreeGrafter"/>
</dbReference>
<dbReference type="AlphaFoldDB" id="A0AAU7X4Z6"/>
<feature type="domain" description="Methylmalonyl-CoA mutase alpha/beta chain catalytic" evidence="6">
    <location>
        <begin position="64"/>
        <end position="448"/>
    </location>
</feature>
<dbReference type="InterPro" id="IPR036724">
    <property type="entry name" value="Cobalamin-bd_sf"/>
</dbReference>
<evidence type="ECO:0000256" key="3">
    <source>
        <dbReference type="ARBA" id="ARBA00022628"/>
    </source>
</evidence>
<dbReference type="Gene3D" id="3.20.20.240">
    <property type="entry name" value="Methylmalonyl-CoA mutase"/>
    <property type="match status" value="1"/>
</dbReference>
<dbReference type="InterPro" id="IPR006099">
    <property type="entry name" value="MeMalonylCoA_mutase_a/b_cat"/>
</dbReference>
<dbReference type="EMBL" id="CP158568">
    <property type="protein sequence ID" value="XBY43008.1"/>
    <property type="molecule type" value="Genomic_DNA"/>
</dbReference>
<dbReference type="GO" id="GO:0019678">
    <property type="term" value="P:propionate metabolic process, methylmalonyl pathway"/>
    <property type="evidence" value="ECO:0007669"/>
    <property type="project" value="TreeGrafter"/>
</dbReference>
<sequence length="614" mass="63098">MSASGTTFLRNFTSPSAEDWSAAAVKALKGQPFERLRSKTWDKLDVEPIYERATEARPIAARPAGTPWIISQRIDHPDAGAANALALTDLEGGASGLDLVFAGSAQARGAGLGATTPVAIDALTAGVFLDLVALRIDAGADTAQVAGHLADVAAARGIATPLALALVQDPIGTLAATGRLAVPAEQVIAATVATDMSRFAPTATAVEADGRVWHAAGASEAQELAAVLATALAYWRAFEAAGVNLTTAAARIGVTLVADQNQFLTIAKFRAFRLLWARVLGAAGVAPVPARLHAETAWRMMAARDPQTNMLRTTVAAFAAGIGGADSVTVLPFTAANGLPDAFARRVARNTQSILIEESNLARVADPAAGSGLVETQTSQLAEAAWALFQAIEAEGGIVAALRSGSLAARVSATADEREAAIARRKEPVTGVSEFPNILETPVATLDAAPAPAPAQPAAETVSRLVPRRVAEPFESLRDRAEVAGGPTVFLANLGRIPDFNARATWVKNFYEAGGIRTLGNDGFGSLAELVEAFKASGAGFACIASSDAIYETEAVEAAQALKAAGARLVAIAGKPKDAERQAALHEAGVDEFVFAGQDAVATLSATLAKLGVA</sequence>
<organism evidence="7">
    <name type="scientific">Methyloraptor flagellatus</name>
    <dbReference type="NCBI Taxonomy" id="3162530"/>
    <lineage>
        <taxon>Bacteria</taxon>
        <taxon>Pseudomonadati</taxon>
        <taxon>Pseudomonadota</taxon>
        <taxon>Alphaproteobacteria</taxon>
        <taxon>Hyphomicrobiales</taxon>
        <taxon>Ancalomicrobiaceae</taxon>
        <taxon>Methyloraptor</taxon>
    </lineage>
</organism>
<evidence type="ECO:0000256" key="2">
    <source>
        <dbReference type="ARBA" id="ARBA00008465"/>
    </source>
</evidence>
<keyword evidence="3" id="KW-0846">Cobalamin</keyword>
<accession>A0AAU7X4Z6</accession>
<dbReference type="SUPFAM" id="SSF51703">
    <property type="entry name" value="Cobalamin (vitamin B12)-dependent enzymes"/>
    <property type="match status" value="1"/>
</dbReference>
<dbReference type="PANTHER" id="PTHR48101:SF4">
    <property type="entry name" value="METHYLMALONYL-COA MUTASE, MITOCHONDRIAL"/>
    <property type="match status" value="1"/>
</dbReference>
<keyword evidence="4" id="KW-0413">Isomerase</keyword>
<evidence type="ECO:0000256" key="1">
    <source>
        <dbReference type="ARBA" id="ARBA00001922"/>
    </source>
</evidence>
<proteinExistence type="inferred from homology"/>
<evidence type="ECO:0000256" key="5">
    <source>
        <dbReference type="ARBA" id="ARBA00023285"/>
    </source>
</evidence>
<comment type="cofactor">
    <cofactor evidence="1">
        <name>adenosylcob(III)alamin</name>
        <dbReference type="ChEBI" id="CHEBI:18408"/>
    </cofactor>
</comment>
<dbReference type="InterPro" id="IPR016176">
    <property type="entry name" value="Cbl-dep_enz_cat"/>
</dbReference>
<evidence type="ECO:0000256" key="4">
    <source>
        <dbReference type="ARBA" id="ARBA00023235"/>
    </source>
</evidence>
<name>A0AAU7X4Z6_9HYPH</name>
<dbReference type="Pfam" id="PF01642">
    <property type="entry name" value="MM_CoA_mutase"/>
    <property type="match status" value="1"/>
</dbReference>
<dbReference type="GO" id="GO:0004494">
    <property type="term" value="F:methylmalonyl-CoA mutase activity"/>
    <property type="evidence" value="ECO:0007669"/>
    <property type="project" value="UniProtKB-EC"/>
</dbReference>
<reference evidence="7" key="1">
    <citation type="submission" date="2024-06" db="EMBL/GenBank/DDBJ databases">
        <title>Methylostella associata gen. nov., sp. nov., a novel Ancalomicrobiaceae-affiliated facultatively methylotrophic bacteria that feed on methanotrophs of the genus Methylococcus.</title>
        <authorList>
            <person name="Saltykova V."/>
            <person name="Danilova O.V."/>
            <person name="Oshkin I.Y."/>
            <person name="Belova S.E."/>
            <person name="Pimenov N.V."/>
            <person name="Dedysh S.N."/>
        </authorList>
    </citation>
    <scope>NUCLEOTIDE SEQUENCE</scope>
    <source>
        <strain evidence="7">S20</strain>
    </source>
</reference>
<keyword evidence="5" id="KW-0170">Cobalt</keyword>
<comment type="similarity">
    <text evidence="2">Belongs to the methylmalonyl-CoA mutase family.</text>
</comment>